<keyword evidence="2" id="KW-1185">Reference proteome</keyword>
<organism evidence="1 2">
    <name type="scientific">Marinomonas profundimaris</name>
    <dbReference type="NCBI Taxonomy" id="1208321"/>
    <lineage>
        <taxon>Bacteria</taxon>
        <taxon>Pseudomonadati</taxon>
        <taxon>Pseudomonadota</taxon>
        <taxon>Gammaproteobacteria</taxon>
        <taxon>Oceanospirillales</taxon>
        <taxon>Oceanospirillaceae</taxon>
        <taxon>Marinomonas</taxon>
    </lineage>
</organism>
<accession>W1RT95</accession>
<dbReference type="STRING" id="1208321.D104_14435"/>
<reference evidence="1 2" key="1">
    <citation type="journal article" date="2014" name="Genome Announc.">
        <title>Draft Genome Sequence of Marinomonas sp. Strain D104, a Polycyclic Aromatic Hydrocarbon-Degrading Bacterium from the Deep-Sea Sediment of the Arctic Ocean.</title>
        <authorList>
            <person name="Dong C."/>
            <person name="Bai X."/>
            <person name="Lai Q."/>
            <person name="Xie Y."/>
            <person name="Chen X."/>
            <person name="Shao Z."/>
        </authorList>
    </citation>
    <scope>NUCLEOTIDE SEQUENCE [LARGE SCALE GENOMIC DNA]</scope>
    <source>
        <strain evidence="1 2">D104</strain>
    </source>
</reference>
<dbReference type="Proteomes" id="UP000018857">
    <property type="component" value="Unassembled WGS sequence"/>
</dbReference>
<dbReference type="PATRIC" id="fig|1208321.3.peg.2880"/>
<proteinExistence type="predicted"/>
<comment type="caution">
    <text evidence="1">The sequence shown here is derived from an EMBL/GenBank/DDBJ whole genome shotgun (WGS) entry which is preliminary data.</text>
</comment>
<protein>
    <submittedName>
        <fullName evidence="1">Uncharacterized protein</fullName>
    </submittedName>
</protein>
<sequence>MMDKNTSELDVEFITTLSSLLNRSDLTELRLENGLTSIHLKRDQNERMAAEKTLPAELQMSVFEQDNLLKSQRAKETIVSPTVGILHFFNSELGFPRQVEAEELLATIHVGLLQLPVRAVNKSVIELAEIQDGQVVEYGTELFQYDSQNLGFML</sequence>
<dbReference type="RefSeq" id="WP_024024938.1">
    <property type="nucleotide sequence ID" value="NZ_AYOZ01000045.1"/>
</dbReference>
<evidence type="ECO:0000313" key="2">
    <source>
        <dbReference type="Proteomes" id="UP000018857"/>
    </source>
</evidence>
<dbReference type="OrthoDB" id="9811735at2"/>
<name>W1RT95_9GAMM</name>
<dbReference type="AlphaFoldDB" id="W1RT95"/>
<dbReference type="EMBL" id="AYOZ01000045">
    <property type="protein sequence ID" value="ETI58829.1"/>
    <property type="molecule type" value="Genomic_DNA"/>
</dbReference>
<gene>
    <name evidence="1" type="ORF">D104_14435</name>
</gene>
<evidence type="ECO:0000313" key="1">
    <source>
        <dbReference type="EMBL" id="ETI58829.1"/>
    </source>
</evidence>